<dbReference type="PANTHER" id="PTHR43737">
    <property type="entry name" value="BLL7424 PROTEIN"/>
    <property type="match status" value="1"/>
</dbReference>
<dbReference type="InterPro" id="IPR017850">
    <property type="entry name" value="Alkaline_phosphatase_core_sf"/>
</dbReference>
<comment type="caution">
    <text evidence="1">The sequence shown here is derived from an EMBL/GenBank/DDBJ whole genome shotgun (WGS) entry which is preliminary data.</text>
</comment>
<name>A0A5C5X6B1_9PLAN</name>
<dbReference type="SUPFAM" id="SSF53649">
    <property type="entry name" value="Alkaline phosphatase-like"/>
    <property type="match status" value="1"/>
</dbReference>
<dbReference type="InterPro" id="IPR006311">
    <property type="entry name" value="TAT_signal"/>
</dbReference>
<dbReference type="AlphaFoldDB" id="A0A5C5X6B1"/>
<dbReference type="InterPro" id="IPR010869">
    <property type="entry name" value="DUF1501"/>
</dbReference>
<dbReference type="PROSITE" id="PS51318">
    <property type="entry name" value="TAT"/>
    <property type="match status" value="1"/>
</dbReference>
<evidence type="ECO:0000313" key="2">
    <source>
        <dbReference type="Proteomes" id="UP000317243"/>
    </source>
</evidence>
<dbReference type="EMBL" id="SIHI01000001">
    <property type="protein sequence ID" value="TWT58308.1"/>
    <property type="molecule type" value="Genomic_DNA"/>
</dbReference>
<gene>
    <name evidence="1" type="ORF">KOR42_16820</name>
</gene>
<dbReference type="RefSeq" id="WP_231740773.1">
    <property type="nucleotide sequence ID" value="NZ_SIHI01000001.1"/>
</dbReference>
<keyword evidence="2" id="KW-1185">Reference proteome</keyword>
<reference evidence="1 2" key="1">
    <citation type="submission" date="2019-02" db="EMBL/GenBank/DDBJ databases">
        <title>Deep-cultivation of Planctomycetes and their phenomic and genomic characterization uncovers novel biology.</title>
        <authorList>
            <person name="Wiegand S."/>
            <person name="Jogler M."/>
            <person name="Boedeker C."/>
            <person name="Pinto D."/>
            <person name="Vollmers J."/>
            <person name="Rivas-Marin E."/>
            <person name="Kohn T."/>
            <person name="Peeters S.H."/>
            <person name="Heuer A."/>
            <person name="Rast P."/>
            <person name="Oberbeckmann S."/>
            <person name="Bunk B."/>
            <person name="Jeske O."/>
            <person name="Meyerdierks A."/>
            <person name="Storesund J.E."/>
            <person name="Kallscheuer N."/>
            <person name="Luecker S."/>
            <person name="Lage O.M."/>
            <person name="Pohl T."/>
            <person name="Merkel B.J."/>
            <person name="Hornburger P."/>
            <person name="Mueller R.-W."/>
            <person name="Bruemmer F."/>
            <person name="Labrenz M."/>
            <person name="Spormann A.M."/>
            <person name="Op Den Camp H."/>
            <person name="Overmann J."/>
            <person name="Amann R."/>
            <person name="Jetten M.S.M."/>
            <person name="Mascher T."/>
            <person name="Medema M.H."/>
            <person name="Devos D.P."/>
            <person name="Kaster A.-K."/>
            <person name="Ovreas L."/>
            <person name="Rohde M."/>
            <person name="Galperin M.Y."/>
            <person name="Jogler C."/>
        </authorList>
    </citation>
    <scope>NUCLEOTIDE SEQUENCE [LARGE SCALE GENOMIC DNA]</scope>
    <source>
        <strain evidence="1 2">KOR42</strain>
    </source>
</reference>
<protein>
    <recommendedName>
        <fullName evidence="3">Sulfatase</fullName>
    </recommendedName>
</protein>
<evidence type="ECO:0000313" key="1">
    <source>
        <dbReference type="EMBL" id="TWT58308.1"/>
    </source>
</evidence>
<dbReference type="Pfam" id="PF07394">
    <property type="entry name" value="DUF1501"/>
    <property type="match status" value="1"/>
</dbReference>
<dbReference type="Gene3D" id="3.40.720.10">
    <property type="entry name" value="Alkaline Phosphatase, subunit A"/>
    <property type="match status" value="1"/>
</dbReference>
<organism evidence="1 2">
    <name type="scientific">Thalassoglobus neptunius</name>
    <dbReference type="NCBI Taxonomy" id="1938619"/>
    <lineage>
        <taxon>Bacteria</taxon>
        <taxon>Pseudomonadati</taxon>
        <taxon>Planctomycetota</taxon>
        <taxon>Planctomycetia</taxon>
        <taxon>Planctomycetales</taxon>
        <taxon>Planctomycetaceae</taxon>
        <taxon>Thalassoglobus</taxon>
    </lineage>
</organism>
<dbReference type="Proteomes" id="UP000317243">
    <property type="component" value="Unassembled WGS sequence"/>
</dbReference>
<accession>A0A5C5X6B1</accession>
<evidence type="ECO:0008006" key="3">
    <source>
        <dbReference type="Google" id="ProtNLM"/>
    </source>
</evidence>
<sequence length="467" mass="51869">MTNNSMMLNRRDLLRTGTLGIGSLALSHLLTTEARANGLHHTPRAKSVIFLHMVGGPSQMDTFDPKSELDKWDGKSLPPELTKGQKFAFITPEARAIKSPYKFAPRGDSGMVMSELFPQLATVADALTMIRSMKTNEINHGSGELFFHTGHGRLGRPTFGAWTSYGLGTENENLPAYVVLKDQHPNAGPAAWSSGFLPSKHQGVQFRTGAKPLFYLDNPSGVTGGRRKDVIDTLGELNSLAFDRYHDPEIKTRINQYELAYEMQTSVPELADFVSEPDHILRMYGLEQSKPGQDFAKNCLVARRLVERGVRFVQIFNKGWDHHANIYRALPNSAKKVDQACAALIKDLKQRDLLKDTLVIWGGEFGRTPMVQENNAGTGAKTPPGRDHHKECFSIWMAGGGMKPGLTYGATDEFGFGVIDNPVHVHDFHATCLHLLGIDHEQLTYKHQGRDFRLTDVHGHVVHDILA</sequence>
<dbReference type="PANTHER" id="PTHR43737:SF1">
    <property type="entry name" value="DUF1501 DOMAIN-CONTAINING PROTEIN"/>
    <property type="match status" value="1"/>
</dbReference>
<proteinExistence type="predicted"/>